<organism evidence="3 4">
    <name type="scientific">Fragilariopsis cylindrus CCMP1102</name>
    <dbReference type="NCBI Taxonomy" id="635003"/>
    <lineage>
        <taxon>Eukaryota</taxon>
        <taxon>Sar</taxon>
        <taxon>Stramenopiles</taxon>
        <taxon>Ochrophyta</taxon>
        <taxon>Bacillariophyta</taxon>
        <taxon>Bacillariophyceae</taxon>
        <taxon>Bacillariophycidae</taxon>
        <taxon>Bacillariales</taxon>
        <taxon>Bacillariaceae</taxon>
        <taxon>Fragilariopsis</taxon>
    </lineage>
</organism>
<name>A0A1E7FLY4_9STRA</name>
<reference evidence="3 4" key="1">
    <citation type="submission" date="2016-09" db="EMBL/GenBank/DDBJ databases">
        <title>Extensive genetic diversity and differential bi-allelic expression allows diatom success in the polar Southern Ocean.</title>
        <authorList>
            <consortium name="DOE Joint Genome Institute"/>
            <person name="Mock T."/>
            <person name="Otillar R.P."/>
            <person name="Strauss J."/>
            <person name="Dupont C."/>
            <person name="Frickenhaus S."/>
            <person name="Maumus F."/>
            <person name="Mcmullan M."/>
            <person name="Sanges R."/>
            <person name="Schmutz J."/>
            <person name="Toseland A."/>
            <person name="Valas R."/>
            <person name="Veluchamy A."/>
            <person name="Ward B.J."/>
            <person name="Allen A."/>
            <person name="Barry K."/>
            <person name="Falciatore A."/>
            <person name="Ferrante M."/>
            <person name="Fortunato A.E."/>
            <person name="Gloeckner G."/>
            <person name="Gruber A."/>
            <person name="Hipkin R."/>
            <person name="Janech M."/>
            <person name="Kroth P."/>
            <person name="Leese F."/>
            <person name="Lindquist E."/>
            <person name="Lyon B.R."/>
            <person name="Martin J."/>
            <person name="Mayer C."/>
            <person name="Parker M."/>
            <person name="Quesneville H."/>
            <person name="Raymond J."/>
            <person name="Uhlig C."/>
            <person name="Valentin K.U."/>
            <person name="Worden A.Z."/>
            <person name="Armbrust E.V."/>
            <person name="Bowler C."/>
            <person name="Green B."/>
            <person name="Moulton V."/>
            <person name="Van Oosterhout C."/>
            <person name="Grigoriev I."/>
        </authorList>
    </citation>
    <scope>NUCLEOTIDE SEQUENCE [LARGE SCALE GENOMIC DNA]</scope>
    <source>
        <strain evidence="3 4">CCMP1102</strain>
    </source>
</reference>
<feature type="region of interest" description="Disordered" evidence="1">
    <location>
        <begin position="61"/>
        <end position="102"/>
    </location>
</feature>
<dbReference type="KEGG" id="fcy:FRACYDRAFT_237479"/>
<evidence type="ECO:0000313" key="3">
    <source>
        <dbReference type="EMBL" id="OEU19188.1"/>
    </source>
</evidence>
<feature type="compositionally biased region" description="Basic and acidic residues" evidence="1">
    <location>
        <begin position="65"/>
        <end position="80"/>
    </location>
</feature>
<evidence type="ECO:0000256" key="1">
    <source>
        <dbReference type="SAM" id="MobiDB-lite"/>
    </source>
</evidence>
<dbReference type="AlphaFoldDB" id="A0A1E7FLY4"/>
<evidence type="ECO:0000313" key="4">
    <source>
        <dbReference type="Proteomes" id="UP000095751"/>
    </source>
</evidence>
<feature type="compositionally biased region" description="Basic residues" evidence="1">
    <location>
        <begin position="81"/>
        <end position="93"/>
    </location>
</feature>
<keyword evidence="2" id="KW-0732">Signal</keyword>
<gene>
    <name evidence="3" type="ORF">FRACYDRAFT_237479</name>
</gene>
<accession>A0A1E7FLY4</accession>
<feature type="chain" id="PRO_5009193299" evidence="2">
    <location>
        <begin position="23"/>
        <end position="689"/>
    </location>
</feature>
<proteinExistence type="predicted"/>
<evidence type="ECO:0000256" key="2">
    <source>
        <dbReference type="SAM" id="SignalP"/>
    </source>
</evidence>
<feature type="region of interest" description="Disordered" evidence="1">
    <location>
        <begin position="411"/>
        <end position="456"/>
    </location>
</feature>
<dbReference type="EMBL" id="KV784356">
    <property type="protein sequence ID" value="OEU19188.1"/>
    <property type="molecule type" value="Genomic_DNA"/>
</dbReference>
<feature type="signal peptide" evidence="2">
    <location>
        <begin position="1"/>
        <end position="22"/>
    </location>
</feature>
<dbReference type="InParanoid" id="A0A1E7FLY4"/>
<dbReference type="Proteomes" id="UP000095751">
    <property type="component" value="Unassembled WGS sequence"/>
</dbReference>
<feature type="compositionally biased region" description="Basic and acidic residues" evidence="1">
    <location>
        <begin position="421"/>
        <end position="443"/>
    </location>
</feature>
<protein>
    <submittedName>
        <fullName evidence="3">Uncharacterized protein</fullName>
    </submittedName>
</protein>
<sequence>MKICNLLVAIAVAVSQSDEVNGSHFIQGGISMIDKDPNGNPSITINGVRNGPEWLSDLVDGADMTGKHGKDGRELKPEKSSKKKIVKRGKKNKKDSGSSCISKLQDTKGQSIKAITSLVEKSFKADTEKDLFVQTAKMCELTRMGNGIEGALKLVANDISNTFVFSDTPIRKDFIRSTSQFVSEFSTSFPSGDPNAAITFLSDNDDAFEGPLVAILSKPKLTETGGISYNLLQSKDQNGTLSSESFFKNSDTVMFTDCSIFIDDAFTATIDAVKAVVEVKACNGVATAVKSVLPSSLELDGGIAVDAANEKCLAKAEPTHNTPNTGKVCTAICGKGEEYFQDVEIFLKQLQTDLTKFVNFTNSTILVDVTELNNKVDMANTTVADLLKAADANVDVIKVRLAKATQAVKDLEEAESEDEEKAAADAAKVEADEAAEAAEKATEVSESTAEAADATAATAATGTATAADAAEASETATAVGLDVAAGVELGLNPIADAAAVIADGLSAAATAADVGANAAEVAADGVEAAAATAETCNNSKFLPHIDSPEVAEESAEATAKAAEDIADGEVTSIETELLPKAIEYEAKCAKALDAAEQHQSEIKKAAGLTAKVAKATGFLLKIVNDILDFAKEFIGFGVKLLEVINVGDDADKDFCVACGNGDFIYAIITDGVNELVRTFAGKFAQAFLG</sequence>
<feature type="compositionally biased region" description="Low complexity" evidence="1">
    <location>
        <begin position="444"/>
        <end position="456"/>
    </location>
</feature>
<keyword evidence="4" id="KW-1185">Reference proteome</keyword>